<feature type="domain" description="Cytochrome b561" evidence="9">
    <location>
        <begin position="230"/>
        <end position="354"/>
    </location>
</feature>
<evidence type="ECO:0000256" key="4">
    <source>
        <dbReference type="ARBA" id="ARBA00022982"/>
    </source>
</evidence>
<evidence type="ECO:0000256" key="2">
    <source>
        <dbReference type="ARBA" id="ARBA00022448"/>
    </source>
</evidence>
<feature type="transmembrane region" description="Helical" evidence="7">
    <location>
        <begin position="262"/>
        <end position="284"/>
    </location>
</feature>
<dbReference type="Gene3D" id="2.60.40.1210">
    <property type="entry name" value="Cellobiose dehydrogenase, cytochrome domain"/>
    <property type="match status" value="1"/>
</dbReference>
<feature type="transmembrane region" description="Helical" evidence="7">
    <location>
        <begin position="337"/>
        <end position="356"/>
    </location>
</feature>
<name>A0A9P4IJ89_9PEZI</name>
<reference evidence="10" key="1">
    <citation type="journal article" date="2020" name="Stud. Mycol.">
        <title>101 Dothideomycetes genomes: a test case for predicting lifestyles and emergence of pathogens.</title>
        <authorList>
            <person name="Haridas S."/>
            <person name="Albert R."/>
            <person name="Binder M."/>
            <person name="Bloem J."/>
            <person name="Labutti K."/>
            <person name="Salamov A."/>
            <person name="Andreopoulos B."/>
            <person name="Baker S."/>
            <person name="Barry K."/>
            <person name="Bills G."/>
            <person name="Bluhm B."/>
            <person name="Cannon C."/>
            <person name="Castanera R."/>
            <person name="Culley D."/>
            <person name="Daum C."/>
            <person name="Ezra D."/>
            <person name="Gonzalez J."/>
            <person name="Henrissat B."/>
            <person name="Kuo A."/>
            <person name="Liang C."/>
            <person name="Lipzen A."/>
            <person name="Lutzoni F."/>
            <person name="Magnuson J."/>
            <person name="Mondo S."/>
            <person name="Nolan M."/>
            <person name="Ohm R."/>
            <person name="Pangilinan J."/>
            <person name="Park H.-J."/>
            <person name="Ramirez L."/>
            <person name="Alfaro M."/>
            <person name="Sun H."/>
            <person name="Tritt A."/>
            <person name="Yoshinaga Y."/>
            <person name="Zwiers L.-H."/>
            <person name="Turgeon B."/>
            <person name="Goodwin S."/>
            <person name="Spatafora J."/>
            <person name="Crous P."/>
            <person name="Grigoriev I."/>
        </authorList>
    </citation>
    <scope>NUCLEOTIDE SEQUENCE</scope>
    <source>
        <strain evidence="10">CBS 133067</strain>
    </source>
</reference>
<evidence type="ECO:0000256" key="6">
    <source>
        <dbReference type="ARBA" id="ARBA00023136"/>
    </source>
</evidence>
<feature type="transmembrane region" description="Helical" evidence="7">
    <location>
        <begin position="362"/>
        <end position="383"/>
    </location>
</feature>
<dbReference type="CDD" id="cd09630">
    <property type="entry name" value="CDH_like_cytochrome"/>
    <property type="match status" value="1"/>
</dbReference>
<evidence type="ECO:0000313" key="10">
    <source>
        <dbReference type="EMBL" id="KAF2100260.1"/>
    </source>
</evidence>
<evidence type="ECO:0000256" key="1">
    <source>
        <dbReference type="ARBA" id="ARBA00004370"/>
    </source>
</evidence>
<comment type="subcellular location">
    <subcellularLocation>
        <location evidence="1">Membrane</location>
    </subcellularLocation>
</comment>
<evidence type="ECO:0000256" key="3">
    <source>
        <dbReference type="ARBA" id="ARBA00022692"/>
    </source>
</evidence>
<sequence>MFKGVFHVFLIAFLFALRCCGEAAQYCNPTDREDTDVCIALSSFYNETASSNDLNVHMSARFKNNEGWAALGTGVIMHDSLMFVMYPTKDKKDVILSVRTTTEHYAPKKADKPPEYTVIQSSEESGLYDLQFVCHACDQWRGNGIDFTRRSRFIYAAYAGSGFSSSDEAFPMKKHSNYGVFYVNMASIRAEKSTIPEIADNGRVSTIPLSSDPEGEEEPSPAASSWLFPIHGFVLSLAFLVLMPLGAALLRAGVEGAFVLHWKIQLAAAALAIIGVALGIFKSWSHPLNIGSSFGVHKLLGGLLFLSVLAQPALGYVHHRIYLSVKGPTTPGRIHRWAGRGILIGGWINVNFGLYIAGSSLWIRILALVFTAVAVLAPIYPVIASRFVEALPFFQRSTAGYNPLDRSDDVDLQHHQ</sequence>
<comment type="caution">
    <text evidence="10">The sequence shown here is derived from an EMBL/GenBank/DDBJ whole genome shotgun (WGS) entry which is preliminary data.</text>
</comment>
<protein>
    <submittedName>
        <fullName evidence="10">CBD9-like protein</fullName>
    </submittedName>
</protein>
<dbReference type="EMBL" id="ML978124">
    <property type="protein sequence ID" value="KAF2100260.1"/>
    <property type="molecule type" value="Genomic_DNA"/>
</dbReference>
<keyword evidence="5 7" id="KW-1133">Transmembrane helix</keyword>
<feature type="signal peptide" evidence="8">
    <location>
        <begin position="1"/>
        <end position="23"/>
    </location>
</feature>
<proteinExistence type="predicted"/>
<dbReference type="SUPFAM" id="SSF49344">
    <property type="entry name" value="CBD9-like"/>
    <property type="match status" value="1"/>
</dbReference>
<feature type="transmembrane region" description="Helical" evidence="7">
    <location>
        <begin position="296"/>
        <end position="317"/>
    </location>
</feature>
<dbReference type="OrthoDB" id="19261at2759"/>
<evidence type="ECO:0000256" key="8">
    <source>
        <dbReference type="SAM" id="SignalP"/>
    </source>
</evidence>
<gene>
    <name evidence="10" type="ORF">NA57DRAFT_73871</name>
</gene>
<organism evidence="10 11">
    <name type="scientific">Rhizodiscina lignyota</name>
    <dbReference type="NCBI Taxonomy" id="1504668"/>
    <lineage>
        <taxon>Eukaryota</taxon>
        <taxon>Fungi</taxon>
        <taxon>Dikarya</taxon>
        <taxon>Ascomycota</taxon>
        <taxon>Pezizomycotina</taxon>
        <taxon>Dothideomycetes</taxon>
        <taxon>Pleosporomycetidae</taxon>
        <taxon>Aulographales</taxon>
        <taxon>Rhizodiscinaceae</taxon>
        <taxon>Rhizodiscina</taxon>
    </lineage>
</organism>
<dbReference type="CDD" id="cd08760">
    <property type="entry name" value="Cyt_b561_FRRS1_like"/>
    <property type="match status" value="1"/>
</dbReference>
<keyword evidence="4" id="KW-0249">Electron transport</keyword>
<feature type="transmembrane region" description="Helical" evidence="7">
    <location>
        <begin position="226"/>
        <end position="250"/>
    </location>
</feature>
<dbReference type="Gene3D" id="1.20.120.1770">
    <property type="match status" value="1"/>
</dbReference>
<dbReference type="Proteomes" id="UP000799772">
    <property type="component" value="Unassembled WGS sequence"/>
</dbReference>
<dbReference type="InterPro" id="IPR006593">
    <property type="entry name" value="Cyt_b561/ferric_Rdtase_TM"/>
</dbReference>
<dbReference type="PANTHER" id="PTHR47797:SF3">
    <property type="entry name" value="CYTOCHROME B561 DOMAIN-CONTAINING PROTEIN"/>
    <property type="match status" value="1"/>
</dbReference>
<dbReference type="InterPro" id="IPR015920">
    <property type="entry name" value="Cellobiose_DH-like_cyt"/>
</dbReference>
<dbReference type="GO" id="GO:0016020">
    <property type="term" value="C:membrane"/>
    <property type="evidence" value="ECO:0007669"/>
    <property type="project" value="UniProtKB-SubCell"/>
</dbReference>
<keyword evidence="3 7" id="KW-0812">Transmembrane</keyword>
<feature type="chain" id="PRO_5040499514" evidence="8">
    <location>
        <begin position="24"/>
        <end position="416"/>
    </location>
</feature>
<dbReference type="Pfam" id="PF16010">
    <property type="entry name" value="CDH-cyt"/>
    <property type="match status" value="1"/>
</dbReference>
<keyword evidence="8" id="KW-0732">Signal</keyword>
<accession>A0A9P4IJ89</accession>
<evidence type="ECO:0000256" key="5">
    <source>
        <dbReference type="ARBA" id="ARBA00022989"/>
    </source>
</evidence>
<keyword evidence="6 7" id="KW-0472">Membrane</keyword>
<dbReference type="PANTHER" id="PTHR47797">
    <property type="entry name" value="DEHYDROGENASE, PUTATIVE (AFU_ORTHOLOGUE AFUA_8G05805)-RELATED"/>
    <property type="match status" value="1"/>
</dbReference>
<evidence type="ECO:0000259" key="9">
    <source>
        <dbReference type="SMART" id="SM00665"/>
    </source>
</evidence>
<evidence type="ECO:0000313" key="11">
    <source>
        <dbReference type="Proteomes" id="UP000799772"/>
    </source>
</evidence>
<keyword evidence="2" id="KW-0813">Transport</keyword>
<evidence type="ECO:0000256" key="7">
    <source>
        <dbReference type="SAM" id="Phobius"/>
    </source>
</evidence>
<dbReference type="SMART" id="SM00665">
    <property type="entry name" value="B561"/>
    <property type="match status" value="1"/>
</dbReference>
<keyword evidence="11" id="KW-1185">Reference proteome</keyword>
<dbReference type="AlphaFoldDB" id="A0A9P4IJ89"/>